<evidence type="ECO:0000313" key="2">
    <source>
        <dbReference type="Proteomes" id="UP001649473"/>
    </source>
</evidence>
<sequence length="146" mass="16036">MTNDGVAGLHFRASKTGSVRMDSDLEWSEFKEIYDDLGREAEGRAVVSKSTEVWAGPYEIYLSIQPILDSATGLIGAGTGIAALFIELFKKHPEQPINVHVDNGKTIIINGDVNLSDENLEDLARFFQQNDKDPNDPTWRVAGAGE</sequence>
<accession>A0ABY3T5T8</accession>
<dbReference type="RefSeq" id="WP_147362320.1">
    <property type="nucleotide sequence ID" value="NZ_CP083439.1"/>
</dbReference>
<dbReference type="EMBL" id="CP083439">
    <property type="protein sequence ID" value="UKF24359.1"/>
    <property type="molecule type" value="Genomic_DNA"/>
</dbReference>
<proteinExistence type="predicted"/>
<dbReference type="Proteomes" id="UP001649473">
    <property type="component" value="Chromosome"/>
</dbReference>
<protein>
    <submittedName>
        <fullName evidence="1">Uncharacterized protein</fullName>
    </submittedName>
</protein>
<gene>
    <name evidence="1" type="ORF">KYT88_11565</name>
</gene>
<name>A0ABY3T5T8_9MICO</name>
<reference evidence="2" key="1">
    <citation type="submission" date="2024-08" db="EMBL/GenBank/DDBJ databases">
        <title>Description of the novel species Clavibacter lycopersicum isolated from tomato seeds.</title>
        <authorList>
            <person name="Arizala E.D."/>
            <person name="Dobhal S."/>
            <person name="Alvarez A."/>
            <person name="Arif M."/>
        </authorList>
    </citation>
    <scope>NUCLEOTIDE SEQUENCE [LARGE SCALE GENOMIC DNA]</scope>
    <source>
        <strain evidence="2">A6099</strain>
    </source>
</reference>
<evidence type="ECO:0000313" key="1">
    <source>
        <dbReference type="EMBL" id="UKF24359.1"/>
    </source>
</evidence>
<keyword evidence="2" id="KW-1185">Reference proteome</keyword>
<organism evidence="1 2">
    <name type="scientific">Clavibacter seminis</name>
    <dbReference type="NCBI Taxonomy" id="2860285"/>
    <lineage>
        <taxon>Bacteria</taxon>
        <taxon>Bacillati</taxon>
        <taxon>Actinomycetota</taxon>
        <taxon>Actinomycetes</taxon>
        <taxon>Micrococcales</taxon>
        <taxon>Microbacteriaceae</taxon>
        <taxon>Clavibacter</taxon>
    </lineage>
</organism>